<dbReference type="Proteomes" id="UP000887565">
    <property type="component" value="Unplaced"/>
</dbReference>
<keyword evidence="2" id="KW-1185">Reference proteome</keyword>
<evidence type="ECO:0000313" key="3">
    <source>
        <dbReference type="WBParaSite" id="nRc.2.0.1.t11618-RA"/>
    </source>
</evidence>
<name>A0A915ICV5_ROMCU</name>
<proteinExistence type="predicted"/>
<evidence type="ECO:0000256" key="1">
    <source>
        <dbReference type="SAM" id="MobiDB-lite"/>
    </source>
</evidence>
<sequence length="67" mass="8231">MVRERFEERKVRRRQPSKVSRFEALGQKKISTHHHSSEEEEKTTVFHFRNYEEECRQFSTISYASIR</sequence>
<evidence type="ECO:0000313" key="2">
    <source>
        <dbReference type="Proteomes" id="UP000887565"/>
    </source>
</evidence>
<organism evidence="2 3">
    <name type="scientific">Romanomermis culicivorax</name>
    <name type="common">Nematode worm</name>
    <dbReference type="NCBI Taxonomy" id="13658"/>
    <lineage>
        <taxon>Eukaryota</taxon>
        <taxon>Metazoa</taxon>
        <taxon>Ecdysozoa</taxon>
        <taxon>Nematoda</taxon>
        <taxon>Enoplea</taxon>
        <taxon>Dorylaimia</taxon>
        <taxon>Mermithida</taxon>
        <taxon>Mermithoidea</taxon>
        <taxon>Mermithidae</taxon>
        <taxon>Romanomermis</taxon>
    </lineage>
</organism>
<reference evidence="3" key="1">
    <citation type="submission" date="2022-11" db="UniProtKB">
        <authorList>
            <consortium name="WormBaseParasite"/>
        </authorList>
    </citation>
    <scope>IDENTIFICATION</scope>
</reference>
<feature type="compositionally biased region" description="Basic and acidic residues" evidence="1">
    <location>
        <begin position="1"/>
        <end position="10"/>
    </location>
</feature>
<dbReference type="AlphaFoldDB" id="A0A915ICV5"/>
<dbReference type="WBParaSite" id="nRc.2.0.1.t11618-RA">
    <property type="protein sequence ID" value="nRc.2.0.1.t11618-RA"/>
    <property type="gene ID" value="nRc.2.0.1.g11618"/>
</dbReference>
<accession>A0A915ICV5</accession>
<protein>
    <submittedName>
        <fullName evidence="3">Uncharacterized protein</fullName>
    </submittedName>
</protein>
<feature type="region of interest" description="Disordered" evidence="1">
    <location>
        <begin position="1"/>
        <end position="22"/>
    </location>
</feature>